<dbReference type="OrthoDB" id="9154303at2"/>
<keyword evidence="1" id="KW-1133">Transmembrane helix</keyword>
<dbReference type="Proteomes" id="UP000484015">
    <property type="component" value="Unassembled WGS sequence"/>
</dbReference>
<reference evidence="2 3" key="1">
    <citation type="submission" date="2019-11" db="EMBL/GenBank/DDBJ databases">
        <title>Type strains purchased from KCTC, JCM and DSMZ.</title>
        <authorList>
            <person name="Lu H."/>
        </authorList>
    </citation>
    <scope>NUCLEOTIDE SEQUENCE [LARGE SCALE GENOMIC DNA]</scope>
    <source>
        <strain evidence="2 3">KCTC 42409</strain>
    </source>
</reference>
<organism evidence="2 3">
    <name type="scientific">Pseudoduganella ginsengisoli</name>
    <dbReference type="NCBI Taxonomy" id="1462440"/>
    <lineage>
        <taxon>Bacteria</taxon>
        <taxon>Pseudomonadati</taxon>
        <taxon>Pseudomonadota</taxon>
        <taxon>Betaproteobacteria</taxon>
        <taxon>Burkholderiales</taxon>
        <taxon>Oxalobacteraceae</taxon>
        <taxon>Telluria group</taxon>
        <taxon>Pseudoduganella</taxon>
    </lineage>
</organism>
<name>A0A6L6Q6T9_9BURK</name>
<keyword evidence="1" id="KW-0472">Membrane</keyword>
<protein>
    <recommendedName>
        <fullName evidence="4">PH domain-containing protein</fullName>
    </recommendedName>
</protein>
<proteinExistence type="predicted"/>
<accession>A0A6L6Q6T9</accession>
<comment type="caution">
    <text evidence="2">The sequence shown here is derived from an EMBL/GenBank/DDBJ whole genome shotgun (WGS) entry which is preliminary data.</text>
</comment>
<evidence type="ECO:0000256" key="1">
    <source>
        <dbReference type="SAM" id="Phobius"/>
    </source>
</evidence>
<sequence>MEQDNASRPAGHGTLLAVKSWTAYINTLLLAILLFGVALPLAFRYSELAAGIVMLVSVLLVGYRILLIRSVQLYYDDVGVWLSSGILPWAKGVQGVKWRDMDEATFVQSFWSWLFRSYSIRIGHRFTKSSEILLTRMGNGKAAVEKLNAHHQELIRNNVIS</sequence>
<evidence type="ECO:0000313" key="3">
    <source>
        <dbReference type="Proteomes" id="UP000484015"/>
    </source>
</evidence>
<keyword evidence="1" id="KW-0812">Transmembrane</keyword>
<keyword evidence="3" id="KW-1185">Reference proteome</keyword>
<dbReference type="EMBL" id="WNLA01000025">
    <property type="protein sequence ID" value="MTW05487.1"/>
    <property type="molecule type" value="Genomic_DNA"/>
</dbReference>
<dbReference type="RefSeq" id="WP_155441832.1">
    <property type="nucleotide sequence ID" value="NZ_WNLA01000025.1"/>
</dbReference>
<feature type="transmembrane region" description="Helical" evidence="1">
    <location>
        <begin position="21"/>
        <end position="42"/>
    </location>
</feature>
<feature type="transmembrane region" description="Helical" evidence="1">
    <location>
        <begin position="48"/>
        <end position="66"/>
    </location>
</feature>
<dbReference type="AlphaFoldDB" id="A0A6L6Q6T9"/>
<evidence type="ECO:0000313" key="2">
    <source>
        <dbReference type="EMBL" id="MTW05487.1"/>
    </source>
</evidence>
<gene>
    <name evidence="2" type="ORF">GM668_25720</name>
</gene>
<evidence type="ECO:0008006" key="4">
    <source>
        <dbReference type="Google" id="ProtNLM"/>
    </source>
</evidence>